<dbReference type="CDD" id="cd16653">
    <property type="entry name" value="RING-like_Rtf2"/>
    <property type="match status" value="1"/>
</dbReference>
<dbReference type="Proteomes" id="UP000230066">
    <property type="component" value="Unassembled WGS sequence"/>
</dbReference>
<comment type="similarity">
    <text evidence="1">Belongs to the rtf2 family.</text>
</comment>
<dbReference type="Pfam" id="PF04641">
    <property type="entry name" value="Rtf2"/>
    <property type="match status" value="1"/>
</dbReference>
<evidence type="ECO:0000256" key="2">
    <source>
        <dbReference type="ARBA" id="ARBA00015157"/>
    </source>
</evidence>
<dbReference type="PANTHER" id="PTHR12775:SF0">
    <property type="entry name" value="REPLICATION TERMINATION FACTOR 2"/>
    <property type="match status" value="1"/>
</dbReference>
<name>A0A4E0RP12_FASHE</name>
<evidence type="ECO:0000256" key="3">
    <source>
        <dbReference type="ARBA" id="ARBA00030367"/>
    </source>
</evidence>
<accession>A0A4E0RP12</accession>
<keyword evidence="6" id="KW-1185">Reference proteome</keyword>
<feature type="compositionally biased region" description="Low complexity" evidence="4">
    <location>
        <begin position="222"/>
        <end position="235"/>
    </location>
</feature>
<feature type="compositionally biased region" description="Polar residues" evidence="4">
    <location>
        <begin position="242"/>
        <end position="259"/>
    </location>
</feature>
<organism evidence="5 6">
    <name type="scientific">Fasciola hepatica</name>
    <name type="common">Liver fluke</name>
    <dbReference type="NCBI Taxonomy" id="6192"/>
    <lineage>
        <taxon>Eukaryota</taxon>
        <taxon>Metazoa</taxon>
        <taxon>Spiralia</taxon>
        <taxon>Lophotrochozoa</taxon>
        <taxon>Platyhelminthes</taxon>
        <taxon>Trematoda</taxon>
        <taxon>Digenea</taxon>
        <taxon>Plagiorchiida</taxon>
        <taxon>Echinostomata</taxon>
        <taxon>Echinostomatoidea</taxon>
        <taxon>Fasciolidae</taxon>
        <taxon>Fasciola</taxon>
    </lineage>
</organism>
<dbReference type="EMBL" id="JXXN02002499">
    <property type="protein sequence ID" value="THD22828.1"/>
    <property type="molecule type" value="Genomic_DNA"/>
</dbReference>
<reference evidence="5" key="1">
    <citation type="submission" date="2019-03" db="EMBL/GenBank/DDBJ databases">
        <title>Improved annotation for the trematode Fasciola hepatica.</title>
        <authorList>
            <person name="Choi Y.-J."/>
            <person name="Martin J."/>
            <person name="Mitreva M."/>
        </authorList>
    </citation>
    <scope>NUCLEOTIDE SEQUENCE [LARGE SCALE GENOMIC DNA]</scope>
</reference>
<feature type="region of interest" description="Disordered" evidence="4">
    <location>
        <begin position="1"/>
        <end position="21"/>
    </location>
</feature>
<dbReference type="GO" id="GO:0006274">
    <property type="term" value="P:DNA replication termination"/>
    <property type="evidence" value="ECO:0007669"/>
    <property type="project" value="TreeGrafter"/>
</dbReference>
<feature type="region of interest" description="Disordered" evidence="4">
    <location>
        <begin position="208"/>
        <end position="259"/>
    </location>
</feature>
<evidence type="ECO:0000313" key="5">
    <source>
        <dbReference type="EMBL" id="THD22828.1"/>
    </source>
</evidence>
<evidence type="ECO:0000313" key="6">
    <source>
        <dbReference type="Proteomes" id="UP000230066"/>
    </source>
</evidence>
<keyword evidence="5" id="KW-0675">Receptor</keyword>
<dbReference type="InterPro" id="IPR027799">
    <property type="entry name" value="Rtf2_RING-finger"/>
</dbReference>
<dbReference type="AlphaFoldDB" id="A0A4E0RP12"/>
<evidence type="ECO:0000256" key="1">
    <source>
        <dbReference type="ARBA" id="ARBA00009885"/>
    </source>
</evidence>
<protein>
    <recommendedName>
        <fullName evidence="2">Replication termination factor 2</fullName>
    </recommendedName>
    <alternativeName>
        <fullName evidence="3">Replication termination factor 2 domain-containing protein 1</fullName>
    </alternativeName>
</protein>
<dbReference type="GO" id="GO:0005634">
    <property type="term" value="C:nucleus"/>
    <property type="evidence" value="ECO:0007669"/>
    <property type="project" value="TreeGrafter"/>
</dbReference>
<dbReference type="PANTHER" id="PTHR12775">
    <property type="entry name" value="PROTEIN C20ORF43 HOMOLOG"/>
    <property type="match status" value="1"/>
</dbReference>
<gene>
    <name evidence="5" type="ORF">D915_005967</name>
</gene>
<dbReference type="InterPro" id="IPR006735">
    <property type="entry name" value="Rtf2"/>
</dbReference>
<proteinExistence type="inferred from homology"/>
<feature type="compositionally biased region" description="Basic and acidic residues" evidence="4">
    <location>
        <begin position="10"/>
        <end position="21"/>
    </location>
</feature>
<sequence>MGGDGGSIPRRVELVRSKQKPQRAERRVVNAAIWRHCSLTQDPLRPPIVSCRLGRLYNKESVINKLLSRSNVNQAADHIRKLKDVRELRLTANNSQTTSFDPLQDDSAEFYCPVTGLEMSGAHAFVYLWTCGCVFSKKALETVQDKLCMTCGTPFTADDIILLNPQTEEEIEVAKSRLSAYQHSVSNGKAKKRPAACVSTSATVSKQTVVTSSEGISKPKKSAPSTGPTSSSNSGQAAGLSASHQTPSSGPAHSIQENPNVSSVYKSLFNTSEEAKRQPKSHWVTFNPLYFR</sequence>
<comment type="caution">
    <text evidence="5">The sequence shown here is derived from an EMBL/GenBank/DDBJ whole genome shotgun (WGS) entry which is preliminary data.</text>
</comment>
<evidence type="ECO:0000256" key="4">
    <source>
        <dbReference type="SAM" id="MobiDB-lite"/>
    </source>
</evidence>